<name>A0AAJ0FP78_9PEZI</name>
<dbReference type="AlphaFoldDB" id="A0AAJ0FP78"/>
<accession>A0AAJ0FP78</accession>
<proteinExistence type="predicted"/>
<dbReference type="Proteomes" id="UP001244011">
    <property type="component" value="Unassembled WGS sequence"/>
</dbReference>
<dbReference type="EMBL" id="MU839007">
    <property type="protein sequence ID" value="KAK1767895.1"/>
    <property type="molecule type" value="Genomic_DNA"/>
</dbReference>
<comment type="caution">
    <text evidence="1">The sequence shown here is derived from an EMBL/GenBank/DDBJ whole genome shotgun (WGS) entry which is preliminary data.</text>
</comment>
<evidence type="ECO:0000313" key="2">
    <source>
        <dbReference type="Proteomes" id="UP001244011"/>
    </source>
</evidence>
<dbReference type="RefSeq" id="XP_060284108.1">
    <property type="nucleotide sequence ID" value="XM_060432692.1"/>
</dbReference>
<sequence length="237" mass="26202">MREVRECFAGKAGIQTTHDEDIPGMSQAFQTICMSRERAESSMMLAKSLVSLVSIQMGAETETKTGGFPVGEAIRYTPGQGANPRKKYPGEGFPGHLQAKVARKVWMMELKVIIISSRLILANAWRFGLNGTYSHLQIEMALNGRRLSIVTEIQEMVIFHSPRATTRRLRRRMGNNLLAQPGRQARCGTSALAASLWQSAACLVECRRSTSVFLHLRCEIVATPVLTQILGRAIIGD</sequence>
<reference evidence="1" key="1">
    <citation type="submission" date="2023-06" db="EMBL/GenBank/DDBJ databases">
        <title>Genome-scale phylogeny and comparative genomics of the fungal order Sordariales.</title>
        <authorList>
            <consortium name="Lawrence Berkeley National Laboratory"/>
            <person name="Hensen N."/>
            <person name="Bonometti L."/>
            <person name="Westerberg I."/>
            <person name="Brannstrom I.O."/>
            <person name="Guillou S."/>
            <person name="Cros-Aarteil S."/>
            <person name="Calhoun S."/>
            <person name="Haridas S."/>
            <person name="Kuo A."/>
            <person name="Mondo S."/>
            <person name="Pangilinan J."/>
            <person name="Riley R."/>
            <person name="Labutti K."/>
            <person name="Andreopoulos B."/>
            <person name="Lipzen A."/>
            <person name="Chen C."/>
            <person name="Yanf M."/>
            <person name="Daum C."/>
            <person name="Ng V."/>
            <person name="Clum A."/>
            <person name="Steindorff A."/>
            <person name="Ohm R."/>
            <person name="Martin F."/>
            <person name="Silar P."/>
            <person name="Natvig D."/>
            <person name="Lalanne C."/>
            <person name="Gautier V."/>
            <person name="Ament-Velasquez S.L."/>
            <person name="Kruys A."/>
            <person name="Hutchinson M.I."/>
            <person name="Powell A.J."/>
            <person name="Barry K."/>
            <person name="Miller A.N."/>
            <person name="Grigoriev I.V."/>
            <person name="Debuchy R."/>
            <person name="Gladieux P."/>
            <person name="Thoren M.H."/>
            <person name="Johannesson H."/>
        </authorList>
    </citation>
    <scope>NUCLEOTIDE SEQUENCE</scope>
    <source>
        <strain evidence="1">8032-3</strain>
    </source>
</reference>
<organism evidence="1 2">
    <name type="scientific">Phialemonium atrogriseum</name>
    <dbReference type="NCBI Taxonomy" id="1093897"/>
    <lineage>
        <taxon>Eukaryota</taxon>
        <taxon>Fungi</taxon>
        <taxon>Dikarya</taxon>
        <taxon>Ascomycota</taxon>
        <taxon>Pezizomycotina</taxon>
        <taxon>Sordariomycetes</taxon>
        <taxon>Sordariomycetidae</taxon>
        <taxon>Cephalothecales</taxon>
        <taxon>Cephalothecaceae</taxon>
        <taxon>Phialemonium</taxon>
    </lineage>
</organism>
<keyword evidence="2" id="KW-1185">Reference proteome</keyword>
<protein>
    <submittedName>
        <fullName evidence="1">Uncharacterized protein</fullName>
    </submittedName>
</protein>
<evidence type="ECO:0000313" key="1">
    <source>
        <dbReference type="EMBL" id="KAK1767895.1"/>
    </source>
</evidence>
<dbReference type="GeneID" id="85315879"/>
<gene>
    <name evidence="1" type="ORF">QBC33DRAFT_61766</name>
</gene>